<reference evidence="3 4" key="1">
    <citation type="submission" date="2015-04" db="EMBL/GenBank/DDBJ databases">
        <title>Microcin producing Clostridium sp. JC272T.</title>
        <authorList>
            <person name="Jyothsna T."/>
            <person name="Sasikala C."/>
            <person name="Ramana C."/>
        </authorList>
    </citation>
    <scope>NUCLEOTIDE SEQUENCE [LARGE SCALE GENOMIC DNA]</scope>
    <source>
        <strain evidence="3 4">JC272</strain>
    </source>
</reference>
<dbReference type="AlphaFoldDB" id="A0A0M3DHX9"/>
<evidence type="ECO:0000313" key="3">
    <source>
        <dbReference type="EMBL" id="KKY01039.1"/>
    </source>
</evidence>
<evidence type="ECO:0000313" key="4">
    <source>
        <dbReference type="Proteomes" id="UP000034407"/>
    </source>
</evidence>
<dbReference type="PATRIC" id="fig|1629550.3.peg.1627"/>
<dbReference type="Pfam" id="PF22746">
    <property type="entry name" value="SHOCT-like_DUF2089-C"/>
    <property type="match status" value="1"/>
</dbReference>
<dbReference type="Proteomes" id="UP000034407">
    <property type="component" value="Unassembled WGS sequence"/>
</dbReference>
<keyword evidence="1" id="KW-0175">Coiled coil</keyword>
<evidence type="ECO:0000256" key="1">
    <source>
        <dbReference type="SAM" id="Coils"/>
    </source>
</evidence>
<dbReference type="InterPro" id="IPR053959">
    <property type="entry name" value="YvlB/LiaX_N"/>
</dbReference>
<keyword evidence="4" id="KW-1185">Reference proteome</keyword>
<protein>
    <recommendedName>
        <fullName evidence="2">YvlB/LiaX N-terminal domain-containing protein</fullName>
    </recommendedName>
</protein>
<gene>
    <name evidence="3" type="ORF">VN21_10875</name>
</gene>
<feature type="domain" description="YvlB/LiaX N-terminal" evidence="2">
    <location>
        <begin position="5"/>
        <end position="34"/>
    </location>
</feature>
<accession>A0A0M3DHX9</accession>
<name>A0A0M3DHX9_9FIRM</name>
<proteinExistence type="predicted"/>
<comment type="caution">
    <text evidence="3">The sequence shown here is derived from an EMBL/GenBank/DDBJ whole genome shotgun (WGS) entry which is preliminary data.</text>
</comment>
<feature type="coiled-coil region" evidence="1">
    <location>
        <begin position="21"/>
        <end position="48"/>
    </location>
</feature>
<dbReference type="EMBL" id="LBBT01000220">
    <property type="protein sequence ID" value="KKY01039.1"/>
    <property type="molecule type" value="Genomic_DNA"/>
</dbReference>
<organism evidence="3 4">
    <name type="scientific">Paraclostridium benzoelyticum</name>
    <dbReference type="NCBI Taxonomy" id="1629550"/>
    <lineage>
        <taxon>Bacteria</taxon>
        <taxon>Bacillati</taxon>
        <taxon>Bacillota</taxon>
        <taxon>Clostridia</taxon>
        <taxon>Peptostreptococcales</taxon>
        <taxon>Peptostreptococcaceae</taxon>
        <taxon>Paraclostridium</taxon>
    </lineage>
</organism>
<sequence>MVKMEDKKRILKMVEEGKITSEEAIKLLEALETSNNEKSDEKKDISAEEFLNITPNPDGEKMLYVRVLSSDGSKVKVNIPLEFIKIMGGIGKMHIGELEKHNIDFDKLMDAIDKGFVGRIVEVEDGNDRVIVEIC</sequence>
<evidence type="ECO:0000259" key="2">
    <source>
        <dbReference type="Pfam" id="PF22746"/>
    </source>
</evidence>